<dbReference type="AlphaFoldDB" id="A0A8E2JY61"/>
<dbReference type="EMBL" id="KV748627">
    <property type="protein sequence ID" value="OCL14054.1"/>
    <property type="molecule type" value="Genomic_DNA"/>
</dbReference>
<sequence length="69" mass="7454">GRTSLALAVKNGYERIVKLPLENDKVRPDLAGEDSRTSLLLGTARSRRDVVELLLPNGNVNPNLADTNG</sequence>
<name>A0A8E2JY61_9PEZI</name>
<gene>
    <name evidence="1" type="ORF">AOQ84DRAFT_281920</name>
</gene>
<protein>
    <recommendedName>
        <fullName evidence="3">Ankyrin</fullName>
    </recommendedName>
</protein>
<dbReference type="InterPro" id="IPR036770">
    <property type="entry name" value="Ankyrin_rpt-contain_sf"/>
</dbReference>
<dbReference type="Gene3D" id="1.25.40.20">
    <property type="entry name" value="Ankyrin repeat-containing domain"/>
    <property type="match status" value="1"/>
</dbReference>
<evidence type="ECO:0000313" key="1">
    <source>
        <dbReference type="EMBL" id="OCL14054.1"/>
    </source>
</evidence>
<accession>A0A8E2JY61</accession>
<evidence type="ECO:0008006" key="3">
    <source>
        <dbReference type="Google" id="ProtNLM"/>
    </source>
</evidence>
<dbReference type="Proteomes" id="UP000250140">
    <property type="component" value="Unassembled WGS sequence"/>
</dbReference>
<feature type="non-terminal residue" evidence="1">
    <location>
        <position position="1"/>
    </location>
</feature>
<proteinExistence type="predicted"/>
<evidence type="ECO:0000313" key="2">
    <source>
        <dbReference type="Proteomes" id="UP000250140"/>
    </source>
</evidence>
<organism evidence="1 2">
    <name type="scientific">Glonium stellatum</name>
    <dbReference type="NCBI Taxonomy" id="574774"/>
    <lineage>
        <taxon>Eukaryota</taxon>
        <taxon>Fungi</taxon>
        <taxon>Dikarya</taxon>
        <taxon>Ascomycota</taxon>
        <taxon>Pezizomycotina</taxon>
        <taxon>Dothideomycetes</taxon>
        <taxon>Pleosporomycetidae</taxon>
        <taxon>Gloniales</taxon>
        <taxon>Gloniaceae</taxon>
        <taxon>Glonium</taxon>
    </lineage>
</organism>
<reference evidence="1 2" key="1">
    <citation type="journal article" date="2016" name="Nat. Commun.">
        <title>Ectomycorrhizal ecology is imprinted in the genome of the dominant symbiotic fungus Cenococcum geophilum.</title>
        <authorList>
            <consortium name="DOE Joint Genome Institute"/>
            <person name="Peter M."/>
            <person name="Kohler A."/>
            <person name="Ohm R.A."/>
            <person name="Kuo A."/>
            <person name="Krutzmann J."/>
            <person name="Morin E."/>
            <person name="Arend M."/>
            <person name="Barry K.W."/>
            <person name="Binder M."/>
            <person name="Choi C."/>
            <person name="Clum A."/>
            <person name="Copeland A."/>
            <person name="Grisel N."/>
            <person name="Haridas S."/>
            <person name="Kipfer T."/>
            <person name="LaButti K."/>
            <person name="Lindquist E."/>
            <person name="Lipzen A."/>
            <person name="Maire R."/>
            <person name="Meier B."/>
            <person name="Mihaltcheva S."/>
            <person name="Molinier V."/>
            <person name="Murat C."/>
            <person name="Poggeler S."/>
            <person name="Quandt C.A."/>
            <person name="Sperisen C."/>
            <person name="Tritt A."/>
            <person name="Tisserant E."/>
            <person name="Crous P.W."/>
            <person name="Henrissat B."/>
            <person name="Nehls U."/>
            <person name="Egli S."/>
            <person name="Spatafora J.W."/>
            <person name="Grigoriev I.V."/>
            <person name="Martin F.M."/>
        </authorList>
    </citation>
    <scope>NUCLEOTIDE SEQUENCE [LARGE SCALE GENOMIC DNA]</scope>
    <source>
        <strain evidence="1 2">CBS 207.34</strain>
    </source>
</reference>
<dbReference type="SUPFAM" id="SSF48403">
    <property type="entry name" value="Ankyrin repeat"/>
    <property type="match status" value="1"/>
</dbReference>
<keyword evidence="2" id="KW-1185">Reference proteome</keyword>